<keyword evidence="3" id="KW-0314">Glutamate biosynthesis</keyword>
<dbReference type="AlphaFoldDB" id="A0AAC8QGY6"/>
<sequence length="487" mass="52449">MGKTTGFMEWQRVPAPKREKSERVGDSREFILPLSDEEAKRQAGRCMDCGVPFCQQGCPLGNPIPDFNDAVYRGKWKEAFLALSATNNFPEFTGRLCPAPCEAACVLGINQDAVTIEQMEKEIIERAFAEGWVRARPPSSRTGKRVAVVGSGPAGLAAAAQLNQAGHSVTVYERDDRPGGLLRYGIPDFKLEKAVLDRRLKLMEAEGVEFRCGVDVGREPGYAALREQYDAVVLAMGARKARELEVPGRELSGVVQAMDYLEHQNRVVSGLASLEPRLNAAGRRVLILGGGDTGSDCLGTALRQGAASVTQVELMPAPPKVRAEGNPWPRWPLIFRTSSSQEEGGAREFGLMTKKLVGENGQLRALHAVRVEVQREANGAPRLVEVPGSETVYEVDLLVLAMGFTGPDTGLLAEQLGTKLTPRGNVQVDAHFATSVDGVFCAGDASRGASLIVWALADGRETAKAVDTYLTREASALPTKGKDCAFG</sequence>
<dbReference type="PRINTS" id="PR00419">
    <property type="entry name" value="ADXRDTASE"/>
</dbReference>
<reference evidence="8 10" key="1">
    <citation type="submission" date="2015-05" db="EMBL/GenBank/DDBJ databases">
        <title>Genome assembly of Archangium gephyra DSM 2261.</title>
        <authorList>
            <person name="Sharma G."/>
            <person name="Subramanian S."/>
        </authorList>
    </citation>
    <scope>NUCLEOTIDE SEQUENCE [LARGE SCALE GENOMIC DNA]</scope>
    <source>
        <strain evidence="8 10">DSM 2261</strain>
    </source>
</reference>
<feature type="region of interest" description="Disordered" evidence="5">
    <location>
        <begin position="1"/>
        <end position="26"/>
    </location>
</feature>
<dbReference type="PANTHER" id="PTHR43100">
    <property type="entry name" value="GLUTAMATE SYNTHASE [NADPH] SMALL CHAIN"/>
    <property type="match status" value="1"/>
</dbReference>
<dbReference type="PANTHER" id="PTHR43100:SF1">
    <property type="entry name" value="GLUTAMATE SYNTHASE [NADPH] SMALL CHAIN"/>
    <property type="match status" value="1"/>
</dbReference>
<dbReference type="GO" id="GO:0006537">
    <property type="term" value="P:glutamate biosynthetic process"/>
    <property type="evidence" value="ECO:0007669"/>
    <property type="project" value="UniProtKB-KW"/>
</dbReference>
<dbReference type="InterPro" id="IPR023753">
    <property type="entry name" value="FAD/NAD-binding_dom"/>
</dbReference>
<dbReference type="RefSeq" id="WP_047860332.1">
    <property type="nucleotide sequence ID" value="NZ_CP011509.1"/>
</dbReference>
<dbReference type="Gene3D" id="1.10.1060.10">
    <property type="entry name" value="Alpha-helical ferredoxin"/>
    <property type="match status" value="1"/>
</dbReference>
<dbReference type="InterPro" id="IPR006005">
    <property type="entry name" value="Glut_synth_ssu1"/>
</dbReference>
<proteinExistence type="predicted"/>
<evidence type="ECO:0000313" key="8">
    <source>
        <dbReference type="EMBL" id="AKJ07256.1"/>
    </source>
</evidence>
<evidence type="ECO:0000313" key="9">
    <source>
        <dbReference type="EMBL" id="REG26663.1"/>
    </source>
</evidence>
<evidence type="ECO:0000256" key="4">
    <source>
        <dbReference type="ARBA" id="ARBA00029440"/>
    </source>
</evidence>
<dbReference type="InterPro" id="IPR028261">
    <property type="entry name" value="DPD_II"/>
</dbReference>
<evidence type="ECO:0000259" key="7">
    <source>
        <dbReference type="Pfam" id="PF14691"/>
    </source>
</evidence>
<evidence type="ECO:0000256" key="5">
    <source>
        <dbReference type="SAM" id="MobiDB-lite"/>
    </source>
</evidence>
<feature type="domain" description="Dihydroprymidine dehydrogenase" evidence="7">
    <location>
        <begin position="27"/>
        <end position="131"/>
    </location>
</feature>
<reference evidence="9 11" key="2">
    <citation type="submission" date="2018-08" db="EMBL/GenBank/DDBJ databases">
        <title>Genomic Encyclopedia of Archaeal and Bacterial Type Strains, Phase II (KMG-II): from individual species to whole genera.</title>
        <authorList>
            <person name="Goeker M."/>
        </authorList>
    </citation>
    <scope>NUCLEOTIDE SEQUENCE [LARGE SCALE GENOMIC DNA]</scope>
    <source>
        <strain evidence="9 11">DSM 2261</strain>
    </source>
</reference>
<keyword evidence="1" id="KW-0028">Amino-acid biosynthesis</keyword>
<feature type="compositionally biased region" description="Basic and acidic residues" evidence="5">
    <location>
        <begin position="16"/>
        <end position="26"/>
    </location>
</feature>
<dbReference type="Pfam" id="PF07992">
    <property type="entry name" value="Pyr_redox_2"/>
    <property type="match status" value="2"/>
</dbReference>
<keyword evidence="2" id="KW-0560">Oxidoreductase</keyword>
<evidence type="ECO:0000313" key="11">
    <source>
        <dbReference type="Proteomes" id="UP000256345"/>
    </source>
</evidence>
<evidence type="ECO:0000256" key="1">
    <source>
        <dbReference type="ARBA" id="ARBA00022605"/>
    </source>
</evidence>
<protein>
    <submittedName>
        <fullName evidence="8">Glutamate synthase [NADPH] small chain</fullName>
    </submittedName>
    <submittedName>
        <fullName evidence="9">NAD(P)H-dependent glutamate synthase small subunit</fullName>
    </submittedName>
</protein>
<dbReference type="SUPFAM" id="SSF46548">
    <property type="entry name" value="alpha-helical ferredoxin"/>
    <property type="match status" value="1"/>
</dbReference>
<dbReference type="InterPro" id="IPR036188">
    <property type="entry name" value="FAD/NAD-bd_sf"/>
</dbReference>
<evidence type="ECO:0000259" key="6">
    <source>
        <dbReference type="Pfam" id="PF07992"/>
    </source>
</evidence>
<dbReference type="Proteomes" id="UP000256345">
    <property type="component" value="Unassembled WGS sequence"/>
</dbReference>
<organism evidence="8 10">
    <name type="scientific">Archangium gephyra</name>
    <dbReference type="NCBI Taxonomy" id="48"/>
    <lineage>
        <taxon>Bacteria</taxon>
        <taxon>Pseudomonadati</taxon>
        <taxon>Myxococcota</taxon>
        <taxon>Myxococcia</taxon>
        <taxon>Myxococcales</taxon>
        <taxon>Cystobacterineae</taxon>
        <taxon>Archangiaceae</taxon>
        <taxon>Archangium</taxon>
    </lineage>
</organism>
<keyword evidence="11" id="KW-1185">Reference proteome</keyword>
<dbReference type="EMBL" id="CP011509">
    <property type="protein sequence ID" value="AKJ07256.1"/>
    <property type="molecule type" value="Genomic_DNA"/>
</dbReference>
<dbReference type="GO" id="GO:0051536">
    <property type="term" value="F:iron-sulfur cluster binding"/>
    <property type="evidence" value="ECO:0007669"/>
    <property type="project" value="InterPro"/>
</dbReference>
<comment type="pathway">
    <text evidence="4">Amino-acid biosynthesis.</text>
</comment>
<dbReference type="SUPFAM" id="SSF51971">
    <property type="entry name" value="Nucleotide-binding domain"/>
    <property type="match status" value="2"/>
</dbReference>
<evidence type="ECO:0000256" key="2">
    <source>
        <dbReference type="ARBA" id="ARBA00023002"/>
    </source>
</evidence>
<feature type="domain" description="FAD/NAD(P)-binding" evidence="6">
    <location>
        <begin position="145"/>
        <end position="318"/>
    </location>
</feature>
<dbReference type="KEGG" id="age:AA314_08882"/>
<dbReference type="Gene3D" id="3.50.50.60">
    <property type="entry name" value="FAD/NAD(P)-binding domain"/>
    <property type="match status" value="2"/>
</dbReference>
<dbReference type="NCBIfam" id="TIGR01317">
    <property type="entry name" value="GOGAT_sm_gam"/>
    <property type="match status" value="1"/>
</dbReference>
<gene>
    <name evidence="8" type="ORF">AA314_08882</name>
    <name evidence="9" type="ORF">ATI61_111213</name>
</gene>
<dbReference type="GO" id="GO:0016639">
    <property type="term" value="F:oxidoreductase activity, acting on the CH-NH2 group of donors, NAD or NADP as acceptor"/>
    <property type="evidence" value="ECO:0007669"/>
    <property type="project" value="InterPro"/>
</dbReference>
<name>A0AAC8QGY6_9BACT</name>
<dbReference type="InterPro" id="IPR009051">
    <property type="entry name" value="Helical_ferredxn"/>
</dbReference>
<feature type="domain" description="FAD/NAD(P)-binding" evidence="6">
    <location>
        <begin position="372"/>
        <end position="459"/>
    </location>
</feature>
<evidence type="ECO:0000313" key="10">
    <source>
        <dbReference type="Proteomes" id="UP000035579"/>
    </source>
</evidence>
<dbReference type="InterPro" id="IPR051394">
    <property type="entry name" value="Glutamate_Synthase"/>
</dbReference>
<dbReference type="EMBL" id="QUMU01000011">
    <property type="protein sequence ID" value="REG26663.1"/>
    <property type="molecule type" value="Genomic_DNA"/>
</dbReference>
<dbReference type="Proteomes" id="UP000035579">
    <property type="component" value="Chromosome"/>
</dbReference>
<accession>A0AAC8QGY6</accession>
<dbReference type="Pfam" id="PF14691">
    <property type="entry name" value="Fer4_20"/>
    <property type="match status" value="1"/>
</dbReference>
<evidence type="ECO:0000256" key="3">
    <source>
        <dbReference type="ARBA" id="ARBA00023164"/>
    </source>
</evidence>